<dbReference type="Proteomes" id="UP000809621">
    <property type="component" value="Unassembled WGS sequence"/>
</dbReference>
<evidence type="ECO:0000259" key="6">
    <source>
        <dbReference type="SMART" id="SM01144"/>
    </source>
</evidence>
<dbReference type="RefSeq" id="WP_205158206.1">
    <property type="nucleotide sequence ID" value="NZ_JAFEUM010000003.1"/>
</dbReference>
<evidence type="ECO:0000313" key="8">
    <source>
        <dbReference type="Proteomes" id="UP000809621"/>
    </source>
</evidence>
<dbReference type="EMBL" id="JAFEUM010000003">
    <property type="protein sequence ID" value="MBM7036638.1"/>
    <property type="molecule type" value="Genomic_DNA"/>
</dbReference>
<name>A0ABS2HKC0_9VIBR</name>
<dbReference type="PANTHER" id="PTHR21392:SF0">
    <property type="entry name" value="TRNA-URIDINE AMINOCARBOXYPROPYLTRANSFERASE 2"/>
    <property type="match status" value="1"/>
</dbReference>
<keyword evidence="2" id="KW-0808">Transferase</keyword>
<evidence type="ECO:0000256" key="3">
    <source>
        <dbReference type="ARBA" id="ARBA00022691"/>
    </source>
</evidence>
<sequence length="202" mass="23124">MSRYCEQCGKTQYLCICQQSMRQSHRIKIIILQHPDEVKRPLSTAIIAKQNLQFCDILVGEDFSLDPHLTQLLEHYKGKIGVLFPTEGSGLIDTMSSGAQQPLDAMIIIDGTWRKAYKMWQLTQTLHELPQYHLPESLKGNYRLRKAPSDNALSTVESIAALLAIAEDNQQASQQLHNVFDQMIERQMARIPDEVKARNYRN</sequence>
<keyword evidence="3" id="KW-0949">S-adenosyl-L-methionine</keyword>
<dbReference type="InterPro" id="IPR039262">
    <property type="entry name" value="DTWD2/TAPT"/>
</dbReference>
<evidence type="ECO:0000256" key="2">
    <source>
        <dbReference type="ARBA" id="ARBA00022679"/>
    </source>
</evidence>
<evidence type="ECO:0000313" key="7">
    <source>
        <dbReference type="EMBL" id="MBM7036638.1"/>
    </source>
</evidence>
<dbReference type="PANTHER" id="PTHR21392">
    <property type="entry name" value="TRNA-URIDINE AMINOCARBOXYPROPYLTRANSFERASE 2"/>
    <property type="match status" value="1"/>
</dbReference>
<comment type="similarity">
    <text evidence="5">Belongs to the TDD superfamily. DTWD2 family.</text>
</comment>
<proteinExistence type="inferred from homology"/>
<dbReference type="EC" id="2.5.1.25" evidence="1"/>
<accession>A0ABS2HKC0</accession>
<evidence type="ECO:0000256" key="5">
    <source>
        <dbReference type="ARBA" id="ARBA00034489"/>
    </source>
</evidence>
<reference evidence="7 8" key="1">
    <citation type="submission" date="2021-02" db="EMBL/GenBank/DDBJ databases">
        <authorList>
            <person name="Park J.-S."/>
        </authorList>
    </citation>
    <scope>NUCLEOTIDE SEQUENCE [LARGE SCALE GENOMIC DNA]</scope>
    <source>
        <strain evidence="7 8">188UL20-2</strain>
    </source>
</reference>
<keyword evidence="4" id="KW-0819">tRNA processing</keyword>
<dbReference type="Pfam" id="PF03942">
    <property type="entry name" value="DTW"/>
    <property type="match status" value="1"/>
</dbReference>
<gene>
    <name evidence="7" type="ORF">JQC93_09485</name>
</gene>
<comment type="caution">
    <text evidence="7">The sequence shown here is derived from an EMBL/GenBank/DDBJ whole genome shotgun (WGS) entry which is preliminary data.</text>
</comment>
<protein>
    <recommendedName>
        <fullName evidence="1">tRNA-uridine aminocarboxypropyltransferase</fullName>
        <ecNumber evidence="1">2.5.1.25</ecNumber>
    </recommendedName>
</protein>
<organism evidence="7 8">
    <name type="scientific">Vibrio ulleungensis</name>
    <dbReference type="NCBI Taxonomy" id="2807619"/>
    <lineage>
        <taxon>Bacteria</taxon>
        <taxon>Pseudomonadati</taxon>
        <taxon>Pseudomonadota</taxon>
        <taxon>Gammaproteobacteria</taxon>
        <taxon>Vibrionales</taxon>
        <taxon>Vibrionaceae</taxon>
        <taxon>Vibrio</taxon>
    </lineage>
</organism>
<keyword evidence="8" id="KW-1185">Reference proteome</keyword>
<dbReference type="InterPro" id="IPR005636">
    <property type="entry name" value="DTW"/>
</dbReference>
<evidence type="ECO:0000256" key="4">
    <source>
        <dbReference type="ARBA" id="ARBA00022694"/>
    </source>
</evidence>
<feature type="domain" description="DTW" evidence="6">
    <location>
        <begin position="1"/>
        <end position="192"/>
    </location>
</feature>
<dbReference type="SMART" id="SM01144">
    <property type="entry name" value="DTW"/>
    <property type="match status" value="1"/>
</dbReference>
<evidence type="ECO:0000256" key="1">
    <source>
        <dbReference type="ARBA" id="ARBA00012386"/>
    </source>
</evidence>